<reference evidence="5 6" key="1">
    <citation type="journal article" date="2019" name="G3 (Bethesda)">
        <title>Sequencing of a Wild Apple (Malus baccata) Genome Unravels the Differences Between Cultivated and Wild Apple Species Regarding Disease Resistance and Cold Tolerance.</title>
        <authorList>
            <person name="Chen X."/>
        </authorList>
    </citation>
    <scope>NUCLEOTIDE SEQUENCE [LARGE SCALE GENOMIC DNA]</scope>
    <source>
        <strain evidence="6">cv. Shandingzi</strain>
        <tissue evidence="5">Leaves</tissue>
    </source>
</reference>
<keyword evidence="3" id="KW-0812">Transmembrane</keyword>
<feature type="transmembrane region" description="Helical" evidence="3">
    <location>
        <begin position="799"/>
        <end position="817"/>
    </location>
</feature>
<evidence type="ECO:0000256" key="2">
    <source>
        <dbReference type="SAM" id="MobiDB-lite"/>
    </source>
</evidence>
<gene>
    <name evidence="5" type="ORF">C1H46_015651</name>
</gene>
<evidence type="ECO:0000313" key="6">
    <source>
        <dbReference type="Proteomes" id="UP000315295"/>
    </source>
</evidence>
<dbReference type="AlphaFoldDB" id="A0A540MKM2"/>
<feature type="transmembrane region" description="Helical" evidence="3">
    <location>
        <begin position="763"/>
        <end position="787"/>
    </location>
</feature>
<feature type="repeat" description="ANK" evidence="1">
    <location>
        <begin position="133"/>
        <end position="155"/>
    </location>
</feature>
<protein>
    <recommendedName>
        <fullName evidence="4">PGG domain-containing protein</fullName>
    </recommendedName>
</protein>
<dbReference type="SUPFAM" id="SSF48403">
    <property type="entry name" value="Ankyrin repeat"/>
    <property type="match status" value="2"/>
</dbReference>
<evidence type="ECO:0000313" key="5">
    <source>
        <dbReference type="EMBL" id="TQD98742.1"/>
    </source>
</evidence>
<dbReference type="InterPro" id="IPR026961">
    <property type="entry name" value="PGG_dom"/>
</dbReference>
<dbReference type="STRING" id="106549.A0A540MKM2"/>
<feature type="domain" description="PGG" evidence="4">
    <location>
        <begin position="675"/>
        <end position="786"/>
    </location>
</feature>
<dbReference type="PANTHER" id="PTHR24177">
    <property type="entry name" value="CASKIN"/>
    <property type="match status" value="1"/>
</dbReference>
<evidence type="ECO:0000256" key="1">
    <source>
        <dbReference type="PROSITE-ProRule" id="PRU00023"/>
    </source>
</evidence>
<feature type="compositionally biased region" description="Basic and acidic residues" evidence="2">
    <location>
        <begin position="503"/>
        <end position="524"/>
    </location>
</feature>
<dbReference type="PANTHER" id="PTHR24177:SF215">
    <property type="entry name" value="PGG DOMAIN-CONTAINING PROTEIN"/>
    <property type="match status" value="1"/>
</dbReference>
<dbReference type="Proteomes" id="UP000315295">
    <property type="component" value="Unassembled WGS sequence"/>
</dbReference>
<dbReference type="PROSITE" id="PS50088">
    <property type="entry name" value="ANK_REPEAT"/>
    <property type="match status" value="1"/>
</dbReference>
<dbReference type="PROSITE" id="PS50297">
    <property type="entry name" value="ANK_REP_REGION"/>
    <property type="match status" value="1"/>
</dbReference>
<keyword evidence="3" id="KW-1133">Transmembrane helix</keyword>
<evidence type="ECO:0000259" key="4">
    <source>
        <dbReference type="Pfam" id="PF13962"/>
    </source>
</evidence>
<feature type="compositionally biased region" description="Polar residues" evidence="2">
    <location>
        <begin position="251"/>
        <end position="274"/>
    </location>
</feature>
<dbReference type="GO" id="GO:0016020">
    <property type="term" value="C:membrane"/>
    <property type="evidence" value="ECO:0007669"/>
    <property type="project" value="TreeGrafter"/>
</dbReference>
<comment type="caution">
    <text evidence="5">The sequence shown here is derived from an EMBL/GenBank/DDBJ whole genome shotgun (WGS) entry which is preliminary data.</text>
</comment>
<accession>A0A540MKM2</accession>
<feature type="compositionally biased region" description="Basic and acidic residues" evidence="2">
    <location>
        <begin position="419"/>
        <end position="438"/>
    </location>
</feature>
<organism evidence="5 6">
    <name type="scientific">Malus baccata</name>
    <name type="common">Siberian crab apple</name>
    <name type="synonym">Pyrus baccata</name>
    <dbReference type="NCBI Taxonomy" id="106549"/>
    <lineage>
        <taxon>Eukaryota</taxon>
        <taxon>Viridiplantae</taxon>
        <taxon>Streptophyta</taxon>
        <taxon>Embryophyta</taxon>
        <taxon>Tracheophyta</taxon>
        <taxon>Spermatophyta</taxon>
        <taxon>Magnoliopsida</taxon>
        <taxon>eudicotyledons</taxon>
        <taxon>Gunneridae</taxon>
        <taxon>Pentapetalae</taxon>
        <taxon>rosids</taxon>
        <taxon>fabids</taxon>
        <taxon>Rosales</taxon>
        <taxon>Rosaceae</taxon>
        <taxon>Amygdaloideae</taxon>
        <taxon>Maleae</taxon>
        <taxon>Malus</taxon>
    </lineage>
</organism>
<dbReference type="SMART" id="SM00248">
    <property type="entry name" value="ANK"/>
    <property type="match status" value="6"/>
</dbReference>
<dbReference type="InterPro" id="IPR002110">
    <property type="entry name" value="Ankyrin_rpt"/>
</dbReference>
<feature type="region of interest" description="Disordered" evidence="2">
    <location>
        <begin position="413"/>
        <end position="524"/>
    </location>
</feature>
<feature type="transmembrane region" description="Helical" evidence="3">
    <location>
        <begin position="680"/>
        <end position="700"/>
    </location>
</feature>
<dbReference type="Pfam" id="PF13962">
    <property type="entry name" value="PGG"/>
    <property type="match status" value="1"/>
</dbReference>
<feature type="region of interest" description="Disordered" evidence="2">
    <location>
        <begin position="251"/>
        <end position="360"/>
    </location>
</feature>
<feature type="compositionally biased region" description="Basic and acidic residues" evidence="2">
    <location>
        <begin position="451"/>
        <end position="496"/>
    </location>
</feature>
<dbReference type="InterPro" id="IPR036770">
    <property type="entry name" value="Ankyrin_rpt-contain_sf"/>
</dbReference>
<dbReference type="Gene3D" id="1.25.40.20">
    <property type="entry name" value="Ankyrin repeat-containing domain"/>
    <property type="match status" value="2"/>
</dbReference>
<keyword evidence="3" id="KW-0472">Membrane</keyword>
<dbReference type="EMBL" id="VIEB01000248">
    <property type="protein sequence ID" value="TQD98742.1"/>
    <property type="molecule type" value="Genomic_DNA"/>
</dbReference>
<sequence>MASQSTPIEELKRPYQDAIKGNWTGVVQYYEKNRDKLVRPMNLDGDNVLHLAASSCSKSQCQGVLKKLIDLSSDSTKSRFLRVLNIDGNNVLHQVSVSGSVEAAKFLVTEFNKPVASSTGNNALPLLRTRNHLGETPLYRAAAIGHIDLVKFYLETLKEEKVLPEIYWQQLFRDDKLSGLRMAVVGQHFEIAHLLLQSYPYLGEMKDENGLTSLQLLAQMPTAFKPHFQQSLWKMLIYHCLPVREDVDTLTPNQSYDVKSGMDTNYPRQSMDSTNHQDDVESGMDTNHLRQSMDSTNHQDDVKSGMDTNHPRQSMDSTNHQDDLKSGMDTNHPRRQSMDSTNHQDDVKSGMDTNHPRQSIFRKKLADSEVHDGIIYRIWKDKKNKKFLKKLIKLLVASDSSWPITDKQENKRTISLGPFKKDGDDGGEKGTQSDKTIDDGGEMWAGKRKNKEAIKKEKETESDKTKGDDGADKKKEAAKKAEETKLDKTNGDDGGDKKKKATKKEEETESGNKQKEATKLKEEARKEVYHSTPLLIASVTGNVPIVQEILEQHPQAVEHVNEKEHNILHLAIKNRQKKIFDLIKSNLTVMSKLSKRIDSNGNTILHQAADRSYYSVSLSQKLIGPAMQLQDELRWFQRVKEILPPHYTIHHNEKVQTADELFNYWHDDLLEQAQKWVKETAQSCSTVAVLVATVVFAAAYTIPGGTNDQNGLPLLQNDPLFLLFTSMDVVAIASSLSSVAFFLSILSSPLDYPLFVNSIPNKVMAGFIFLFISMATTMLAFAATILLLIRVEKKWTKSLLYPIAFFPVPLFGLLQFPMYQSFQVMFHEINAWFFKPLHRFFKTLPYFFLYFLGFRRSLWCKKEA</sequence>
<keyword evidence="6" id="KW-1185">Reference proteome</keyword>
<feature type="transmembrane region" description="Helical" evidence="3">
    <location>
        <begin position="837"/>
        <end position="854"/>
    </location>
</feature>
<evidence type="ECO:0000256" key="3">
    <source>
        <dbReference type="SAM" id="Phobius"/>
    </source>
</evidence>
<keyword evidence="1" id="KW-0040">ANK repeat</keyword>
<proteinExistence type="predicted"/>
<feature type="transmembrane region" description="Helical" evidence="3">
    <location>
        <begin position="720"/>
        <end position="743"/>
    </location>
</feature>
<name>A0A540MKM2_MALBA</name>